<dbReference type="EnsemblPlants" id="Solyc01g014145.1.1">
    <property type="protein sequence ID" value="Solyc01g014145.1.1"/>
    <property type="gene ID" value="Solyc01g014145.1"/>
</dbReference>
<reference evidence="1" key="2">
    <citation type="submission" date="2019-01" db="UniProtKB">
        <authorList>
            <consortium name="EnsemblPlants"/>
        </authorList>
    </citation>
    <scope>IDENTIFICATION</scope>
    <source>
        <strain evidence="1">cv. Heinz 1706</strain>
    </source>
</reference>
<dbReference type="InParanoid" id="A0A3Q7EAZ5"/>
<reference evidence="1" key="1">
    <citation type="journal article" date="2012" name="Nature">
        <title>The tomato genome sequence provides insights into fleshy fruit evolution.</title>
        <authorList>
            <consortium name="Tomato Genome Consortium"/>
        </authorList>
    </citation>
    <scope>NUCLEOTIDE SEQUENCE [LARGE SCALE GENOMIC DNA]</scope>
    <source>
        <strain evidence="1">cv. Heinz 1706</strain>
    </source>
</reference>
<name>A0A3Q7EAZ5_SOLLC</name>
<keyword evidence="2" id="KW-1185">Reference proteome</keyword>
<proteinExistence type="predicted"/>
<sequence>MRTAYQLIIDESPPSSSSSITLVRARSSFWARYVYDGALGSVGRTPKYKDATVLDELRPEFESIHGIFLNIEVTPDLDIMLEVVLREETRLGTQEAMEFLLKRFCIKDLGELKYFLGIEFSRSKKGIFMSQRKYAIDILQDSGILGARPEILIYLTATRPEIVYSVRTLSQFMHEPRKPHWNAYIGVVVKPQEGLSQDTVFFMEIHLSNGIKETISCF</sequence>
<dbReference type="PANTHER" id="PTHR11439:SF470">
    <property type="entry name" value="CYSTEINE-RICH RLK (RECEPTOR-LIKE PROTEIN KINASE) 8"/>
    <property type="match status" value="1"/>
</dbReference>
<evidence type="ECO:0000313" key="1">
    <source>
        <dbReference type="EnsemblPlants" id="Solyc01g014145.1.1"/>
    </source>
</evidence>
<organism evidence="1">
    <name type="scientific">Solanum lycopersicum</name>
    <name type="common">Tomato</name>
    <name type="synonym">Lycopersicon esculentum</name>
    <dbReference type="NCBI Taxonomy" id="4081"/>
    <lineage>
        <taxon>Eukaryota</taxon>
        <taxon>Viridiplantae</taxon>
        <taxon>Streptophyta</taxon>
        <taxon>Embryophyta</taxon>
        <taxon>Tracheophyta</taxon>
        <taxon>Spermatophyta</taxon>
        <taxon>Magnoliopsida</taxon>
        <taxon>eudicotyledons</taxon>
        <taxon>Gunneridae</taxon>
        <taxon>Pentapetalae</taxon>
        <taxon>asterids</taxon>
        <taxon>lamiids</taxon>
        <taxon>Solanales</taxon>
        <taxon>Solanaceae</taxon>
        <taxon>Solanoideae</taxon>
        <taxon>Solaneae</taxon>
        <taxon>Solanum</taxon>
        <taxon>Solanum subgen. Lycopersicon</taxon>
    </lineage>
</organism>
<dbReference type="Proteomes" id="UP000004994">
    <property type="component" value="Chromosome 1"/>
</dbReference>
<protein>
    <recommendedName>
        <fullName evidence="3">Reverse transcriptase Ty1/copia-type domain-containing protein</fullName>
    </recommendedName>
</protein>
<evidence type="ECO:0000313" key="2">
    <source>
        <dbReference type="Proteomes" id="UP000004994"/>
    </source>
</evidence>
<evidence type="ECO:0008006" key="3">
    <source>
        <dbReference type="Google" id="ProtNLM"/>
    </source>
</evidence>
<dbReference type="PANTHER" id="PTHR11439">
    <property type="entry name" value="GAG-POL-RELATED RETROTRANSPOSON"/>
    <property type="match status" value="1"/>
</dbReference>
<dbReference type="Gramene" id="Solyc01g014145.1.1">
    <property type="protein sequence ID" value="Solyc01g014145.1.1"/>
    <property type="gene ID" value="Solyc01g014145.1"/>
</dbReference>
<dbReference type="AlphaFoldDB" id="A0A3Q7EAZ5"/>
<accession>A0A3Q7EAZ5</accession>